<dbReference type="EMBL" id="LXQA010087240">
    <property type="protein sequence ID" value="MCI13187.1"/>
    <property type="molecule type" value="Genomic_DNA"/>
</dbReference>
<comment type="caution">
    <text evidence="2">The sequence shown here is derived from an EMBL/GenBank/DDBJ whole genome shotgun (WGS) entry which is preliminary data.</text>
</comment>
<protein>
    <submittedName>
        <fullName evidence="2">Uncharacterized protein</fullName>
    </submittedName>
</protein>
<reference evidence="2 3" key="1">
    <citation type="journal article" date="2018" name="Front. Plant Sci.">
        <title>Red Clover (Trifolium pratense) and Zigzag Clover (T. medium) - A Picture of Genomic Similarities and Differences.</title>
        <authorList>
            <person name="Dluhosova J."/>
            <person name="Istvanek J."/>
            <person name="Nedelnik J."/>
            <person name="Repkova J."/>
        </authorList>
    </citation>
    <scope>NUCLEOTIDE SEQUENCE [LARGE SCALE GENOMIC DNA]</scope>
    <source>
        <strain evidence="3">cv. 10/8</strain>
        <tissue evidence="2">Leaf</tissue>
    </source>
</reference>
<dbReference type="Proteomes" id="UP000265520">
    <property type="component" value="Unassembled WGS sequence"/>
</dbReference>
<proteinExistence type="predicted"/>
<evidence type="ECO:0000313" key="2">
    <source>
        <dbReference type="EMBL" id="MCI13187.1"/>
    </source>
</evidence>
<dbReference type="AlphaFoldDB" id="A0A392PNG5"/>
<evidence type="ECO:0000313" key="3">
    <source>
        <dbReference type="Proteomes" id="UP000265520"/>
    </source>
</evidence>
<keyword evidence="3" id="KW-1185">Reference proteome</keyword>
<feature type="non-terminal residue" evidence="2">
    <location>
        <position position="1"/>
    </location>
</feature>
<accession>A0A392PNG5</accession>
<feature type="signal peptide" evidence="1">
    <location>
        <begin position="1"/>
        <end position="17"/>
    </location>
</feature>
<evidence type="ECO:0000256" key="1">
    <source>
        <dbReference type="SAM" id="SignalP"/>
    </source>
</evidence>
<keyword evidence="1" id="KW-0732">Signal</keyword>
<organism evidence="2 3">
    <name type="scientific">Trifolium medium</name>
    <dbReference type="NCBI Taxonomy" id="97028"/>
    <lineage>
        <taxon>Eukaryota</taxon>
        <taxon>Viridiplantae</taxon>
        <taxon>Streptophyta</taxon>
        <taxon>Embryophyta</taxon>
        <taxon>Tracheophyta</taxon>
        <taxon>Spermatophyta</taxon>
        <taxon>Magnoliopsida</taxon>
        <taxon>eudicotyledons</taxon>
        <taxon>Gunneridae</taxon>
        <taxon>Pentapetalae</taxon>
        <taxon>rosids</taxon>
        <taxon>fabids</taxon>
        <taxon>Fabales</taxon>
        <taxon>Fabaceae</taxon>
        <taxon>Papilionoideae</taxon>
        <taxon>50 kb inversion clade</taxon>
        <taxon>NPAAA clade</taxon>
        <taxon>Hologalegina</taxon>
        <taxon>IRL clade</taxon>
        <taxon>Trifolieae</taxon>
        <taxon>Trifolium</taxon>
    </lineage>
</organism>
<sequence>TTLFSLFILLDDCELAALSCSLSGYAASRLHGMSGIVESSRQKRLSSTTC</sequence>
<feature type="chain" id="PRO_5017424210" evidence="1">
    <location>
        <begin position="18"/>
        <end position="50"/>
    </location>
</feature>
<name>A0A392PNG5_9FABA</name>